<gene>
    <name evidence="6" type="ORF">TrLO_g11449</name>
</gene>
<feature type="domain" description="Bacterial bifunctional deaminase-reductase C-terminal" evidence="5">
    <location>
        <begin position="77"/>
        <end position="145"/>
    </location>
</feature>
<keyword evidence="2" id="KW-0521">NADP</keyword>
<keyword evidence="7" id="KW-1185">Reference proteome</keyword>
<evidence type="ECO:0000256" key="2">
    <source>
        <dbReference type="ARBA" id="ARBA00022857"/>
    </source>
</evidence>
<keyword evidence="3" id="KW-0560">Oxidoreductase</keyword>
<sequence length="310" mass="34108">MRSIATLTPRSLHLNVLRKLRWLLVLLLLVPSFSSGYCVLKLALDKNGLIGSTSTSPNKISATFKGPRSNSNPNNFRFTSPSSLDLVHRLRARCDFVITGSNTVIQDNPSFSCRRGVEYTRNPNRNPDRGEQNGPTRVVVDRGLKLLQWELTNAPQTLNLLHPTPPSAPTILYHLSNSSSHFSSPLNFVTLSGLPTTSSSLPDSILGSLSKTFAKTSPHPPQIMLEGGGNLARSFVESNLVTHAIIVQSPNSVFPKIEEGGVDGFVGRERKGLLDHGFVKLGEYDSEGDVVECWVKEGEKWPDDELKKWP</sequence>
<evidence type="ECO:0000256" key="3">
    <source>
        <dbReference type="ARBA" id="ARBA00023002"/>
    </source>
</evidence>
<proteinExistence type="predicted"/>
<dbReference type="Gene3D" id="3.40.430.10">
    <property type="entry name" value="Dihydrofolate Reductase, subunit A"/>
    <property type="match status" value="1"/>
</dbReference>
<evidence type="ECO:0000313" key="6">
    <source>
        <dbReference type="EMBL" id="GMI13271.1"/>
    </source>
</evidence>
<dbReference type="PANTHER" id="PTHR38011">
    <property type="entry name" value="DIHYDROFOLATE REDUCTASE FAMILY PROTEIN (AFU_ORTHOLOGUE AFUA_8G06820)"/>
    <property type="match status" value="1"/>
</dbReference>
<accession>A0A9W7FJP8</accession>
<dbReference type="AlphaFoldDB" id="A0A9W7FJP8"/>
<protein>
    <recommendedName>
        <fullName evidence="5">Bacterial bifunctional deaminase-reductase C-terminal domain-containing protein</fullName>
    </recommendedName>
</protein>
<dbReference type="Pfam" id="PF01872">
    <property type="entry name" value="RibD_C"/>
    <property type="match status" value="1"/>
</dbReference>
<evidence type="ECO:0000256" key="4">
    <source>
        <dbReference type="SAM" id="MobiDB-lite"/>
    </source>
</evidence>
<evidence type="ECO:0000256" key="1">
    <source>
        <dbReference type="ARBA" id="ARBA00005104"/>
    </source>
</evidence>
<comment type="caution">
    <text evidence="6">The sequence shown here is derived from an EMBL/GenBank/DDBJ whole genome shotgun (WGS) entry which is preliminary data.</text>
</comment>
<feature type="region of interest" description="Disordered" evidence="4">
    <location>
        <begin position="56"/>
        <end position="75"/>
    </location>
</feature>
<dbReference type="InterPro" id="IPR050765">
    <property type="entry name" value="Riboflavin_Biosynth_HTPR"/>
</dbReference>
<comment type="pathway">
    <text evidence="1">Cofactor biosynthesis; riboflavin biosynthesis.</text>
</comment>
<dbReference type="PANTHER" id="PTHR38011:SF7">
    <property type="entry name" value="2,5-DIAMINO-6-RIBOSYLAMINO-4(3H)-PYRIMIDINONE 5'-PHOSPHATE REDUCTASE"/>
    <property type="match status" value="1"/>
</dbReference>
<dbReference type="GO" id="GO:0008703">
    <property type="term" value="F:5-amino-6-(5-phosphoribosylamino)uracil reductase activity"/>
    <property type="evidence" value="ECO:0007669"/>
    <property type="project" value="InterPro"/>
</dbReference>
<organism evidence="6 7">
    <name type="scientific">Triparma laevis f. longispina</name>
    <dbReference type="NCBI Taxonomy" id="1714387"/>
    <lineage>
        <taxon>Eukaryota</taxon>
        <taxon>Sar</taxon>
        <taxon>Stramenopiles</taxon>
        <taxon>Ochrophyta</taxon>
        <taxon>Bolidophyceae</taxon>
        <taxon>Parmales</taxon>
        <taxon>Triparmaceae</taxon>
        <taxon>Triparma</taxon>
    </lineage>
</organism>
<dbReference type="EMBL" id="BRXW01000189">
    <property type="protein sequence ID" value="GMI13271.1"/>
    <property type="molecule type" value="Genomic_DNA"/>
</dbReference>
<dbReference type="OrthoDB" id="5432at2759"/>
<reference evidence="7" key="1">
    <citation type="journal article" date="2023" name="Commun. Biol.">
        <title>Genome analysis of Parmales, the sister group of diatoms, reveals the evolutionary specialization of diatoms from phago-mixotrophs to photoautotrophs.</title>
        <authorList>
            <person name="Ban H."/>
            <person name="Sato S."/>
            <person name="Yoshikawa S."/>
            <person name="Yamada K."/>
            <person name="Nakamura Y."/>
            <person name="Ichinomiya M."/>
            <person name="Sato N."/>
            <person name="Blanc-Mathieu R."/>
            <person name="Endo H."/>
            <person name="Kuwata A."/>
            <person name="Ogata H."/>
        </authorList>
    </citation>
    <scope>NUCLEOTIDE SEQUENCE [LARGE SCALE GENOMIC DNA]</scope>
    <source>
        <strain evidence="7">NIES 3700</strain>
    </source>
</reference>
<dbReference type="InterPro" id="IPR024072">
    <property type="entry name" value="DHFR-like_dom_sf"/>
</dbReference>
<evidence type="ECO:0000313" key="7">
    <source>
        <dbReference type="Proteomes" id="UP001165122"/>
    </source>
</evidence>
<dbReference type="SUPFAM" id="SSF53597">
    <property type="entry name" value="Dihydrofolate reductase-like"/>
    <property type="match status" value="1"/>
</dbReference>
<dbReference type="Proteomes" id="UP001165122">
    <property type="component" value="Unassembled WGS sequence"/>
</dbReference>
<dbReference type="GO" id="GO:0009231">
    <property type="term" value="P:riboflavin biosynthetic process"/>
    <property type="evidence" value="ECO:0007669"/>
    <property type="project" value="InterPro"/>
</dbReference>
<evidence type="ECO:0000259" key="5">
    <source>
        <dbReference type="Pfam" id="PF01872"/>
    </source>
</evidence>
<name>A0A9W7FJP8_9STRA</name>
<dbReference type="InterPro" id="IPR002734">
    <property type="entry name" value="RibDG_C"/>
</dbReference>